<evidence type="ECO:0000256" key="13">
    <source>
        <dbReference type="RuleBase" id="RU000492"/>
    </source>
</evidence>
<dbReference type="STRING" id="983966.A0A1E4RYF3"/>
<keyword evidence="8 14" id="KW-0694">RNA-binding</keyword>
<dbReference type="InterPro" id="IPR011545">
    <property type="entry name" value="DEAD/DEAH_box_helicase_dom"/>
</dbReference>
<evidence type="ECO:0000256" key="12">
    <source>
        <dbReference type="PROSITE-ProRule" id="PRU00552"/>
    </source>
</evidence>
<evidence type="ECO:0000256" key="7">
    <source>
        <dbReference type="ARBA" id="ARBA00022840"/>
    </source>
</evidence>
<feature type="domain" description="Helicase C-terminal" evidence="17">
    <location>
        <begin position="238"/>
        <end position="393"/>
    </location>
</feature>
<reference evidence="19 20" key="1">
    <citation type="journal article" date="2016" name="Proc. Natl. Acad. Sci. U.S.A.">
        <title>Comparative genomics of biotechnologically important yeasts.</title>
        <authorList>
            <person name="Riley R."/>
            <person name="Haridas S."/>
            <person name="Wolfe K.H."/>
            <person name="Lopes M.R."/>
            <person name="Hittinger C.T."/>
            <person name="Goeker M."/>
            <person name="Salamov A.A."/>
            <person name="Wisecaver J.H."/>
            <person name="Long T.M."/>
            <person name="Calvey C.H."/>
            <person name="Aerts A.L."/>
            <person name="Barry K.W."/>
            <person name="Choi C."/>
            <person name="Clum A."/>
            <person name="Coughlan A.Y."/>
            <person name="Deshpande S."/>
            <person name="Douglass A.P."/>
            <person name="Hanson S.J."/>
            <person name="Klenk H.-P."/>
            <person name="LaButti K.M."/>
            <person name="Lapidus A."/>
            <person name="Lindquist E.A."/>
            <person name="Lipzen A.M."/>
            <person name="Meier-Kolthoff J.P."/>
            <person name="Ohm R.A."/>
            <person name="Otillar R.P."/>
            <person name="Pangilinan J.L."/>
            <person name="Peng Y."/>
            <person name="Rokas A."/>
            <person name="Rosa C.A."/>
            <person name="Scheuner C."/>
            <person name="Sibirny A.A."/>
            <person name="Slot J.C."/>
            <person name="Stielow J.B."/>
            <person name="Sun H."/>
            <person name="Kurtzman C.P."/>
            <person name="Blackwell M."/>
            <person name="Grigoriev I.V."/>
            <person name="Jeffries T.W."/>
        </authorList>
    </citation>
    <scope>NUCLEOTIDE SEQUENCE [LARGE SCALE GENOMIC DNA]</scope>
    <source>
        <strain evidence="20">ATCC 18201 / CBS 1600 / BCRC 20928 / JCM 3617 / NBRC 0987 / NRRL Y-1542</strain>
    </source>
</reference>
<dbReference type="GO" id="GO:0016887">
    <property type="term" value="F:ATP hydrolysis activity"/>
    <property type="evidence" value="ECO:0007669"/>
    <property type="project" value="RHEA"/>
</dbReference>
<dbReference type="PROSITE" id="PS51195">
    <property type="entry name" value="Q_MOTIF"/>
    <property type="match status" value="1"/>
</dbReference>
<dbReference type="OrthoDB" id="7396459at2759"/>
<keyword evidence="2" id="KW-0690">Ribosome biogenesis</keyword>
<dbReference type="InterPro" id="IPR001650">
    <property type="entry name" value="Helicase_C-like"/>
</dbReference>
<feature type="compositionally biased region" description="Acidic residues" evidence="15">
    <location>
        <begin position="551"/>
        <end position="561"/>
    </location>
</feature>
<dbReference type="Proteomes" id="UP000094389">
    <property type="component" value="Unassembled WGS sequence"/>
</dbReference>
<feature type="domain" description="DEAD-box RNA helicase Q" evidence="18">
    <location>
        <begin position="6"/>
        <end position="34"/>
    </location>
</feature>
<evidence type="ECO:0000256" key="4">
    <source>
        <dbReference type="ARBA" id="ARBA00022741"/>
    </source>
</evidence>
<keyword evidence="9" id="KW-0175">Coiled coil</keyword>
<gene>
    <name evidence="19" type="ORF">CYBJADRAFT_168598</name>
</gene>
<keyword evidence="7 13" id="KW-0067">ATP-binding</keyword>
<dbReference type="GO" id="GO:0005730">
    <property type="term" value="C:nucleolus"/>
    <property type="evidence" value="ECO:0007669"/>
    <property type="project" value="UniProtKB-SubCell"/>
</dbReference>
<organism evidence="19 20">
    <name type="scientific">Cyberlindnera jadinii (strain ATCC 18201 / CBS 1600 / BCRC 20928 / JCM 3617 / NBRC 0987 / NRRL Y-1542)</name>
    <name type="common">Torula yeast</name>
    <name type="synonym">Candida utilis</name>
    <dbReference type="NCBI Taxonomy" id="983966"/>
    <lineage>
        <taxon>Eukaryota</taxon>
        <taxon>Fungi</taxon>
        <taxon>Dikarya</taxon>
        <taxon>Ascomycota</taxon>
        <taxon>Saccharomycotina</taxon>
        <taxon>Saccharomycetes</taxon>
        <taxon>Phaffomycetales</taxon>
        <taxon>Phaffomycetaceae</taxon>
        <taxon>Cyberlindnera</taxon>
    </lineage>
</organism>
<dbReference type="InterPro" id="IPR000629">
    <property type="entry name" value="RNA-helicase_DEAD-box_CS"/>
</dbReference>
<dbReference type="InterPro" id="IPR025313">
    <property type="entry name" value="SPB4-like_CTE"/>
</dbReference>
<dbReference type="InterPro" id="IPR014001">
    <property type="entry name" value="Helicase_ATP-bd"/>
</dbReference>
<dbReference type="GO" id="GO:0005524">
    <property type="term" value="F:ATP binding"/>
    <property type="evidence" value="ECO:0007669"/>
    <property type="project" value="UniProtKB-UniRule"/>
</dbReference>
<dbReference type="Pfam" id="PF13959">
    <property type="entry name" value="CTE_SPB4"/>
    <property type="match status" value="1"/>
</dbReference>
<dbReference type="PROSITE" id="PS51192">
    <property type="entry name" value="HELICASE_ATP_BIND_1"/>
    <property type="match status" value="1"/>
</dbReference>
<evidence type="ECO:0000256" key="15">
    <source>
        <dbReference type="SAM" id="MobiDB-lite"/>
    </source>
</evidence>
<dbReference type="OMA" id="AYKEHEC"/>
<evidence type="ECO:0000256" key="14">
    <source>
        <dbReference type="RuleBase" id="RU365068"/>
    </source>
</evidence>
<dbReference type="EC" id="3.6.4.13" evidence="14"/>
<keyword evidence="5 13" id="KW-0378">Hydrolase</keyword>
<keyword evidence="4 13" id="KW-0547">Nucleotide-binding</keyword>
<comment type="domain">
    <text evidence="14">The Q motif is unique to and characteristic of the DEAD box family of RNA helicases and controls ATP binding and hydrolysis.</text>
</comment>
<dbReference type="RefSeq" id="XP_020069315.1">
    <property type="nucleotide sequence ID" value="XM_020215437.1"/>
</dbReference>
<feature type="region of interest" description="Disordered" evidence="15">
    <location>
        <begin position="499"/>
        <end position="592"/>
    </location>
</feature>
<dbReference type="InterPro" id="IPR014014">
    <property type="entry name" value="RNA_helicase_DEAD_Q_motif"/>
</dbReference>
<keyword evidence="6 13" id="KW-0347">Helicase</keyword>
<dbReference type="PROSITE" id="PS51194">
    <property type="entry name" value="HELICASE_CTER"/>
    <property type="match status" value="1"/>
</dbReference>
<dbReference type="CDD" id="cd18787">
    <property type="entry name" value="SF2_C_DEAD"/>
    <property type="match status" value="1"/>
</dbReference>
<comment type="subcellular location">
    <subcellularLocation>
        <location evidence="1">Nucleus</location>
        <location evidence="1">Nucleolus</location>
    </subcellularLocation>
</comment>
<keyword evidence="20" id="KW-1185">Reference proteome</keyword>
<evidence type="ECO:0000259" key="16">
    <source>
        <dbReference type="PROSITE" id="PS51192"/>
    </source>
</evidence>
<dbReference type="InterPro" id="IPR056330">
    <property type="entry name" value="CTT_SPB4"/>
</dbReference>
<dbReference type="GO" id="GO:0003723">
    <property type="term" value="F:RNA binding"/>
    <property type="evidence" value="ECO:0007669"/>
    <property type="project" value="UniProtKB-UniRule"/>
</dbReference>
<evidence type="ECO:0000256" key="2">
    <source>
        <dbReference type="ARBA" id="ARBA00022517"/>
    </source>
</evidence>
<dbReference type="Pfam" id="PF00271">
    <property type="entry name" value="Helicase_C"/>
    <property type="match status" value="1"/>
</dbReference>
<keyword evidence="10" id="KW-0539">Nucleus</keyword>
<dbReference type="PROSITE" id="PS00039">
    <property type="entry name" value="DEAD_ATP_HELICASE"/>
    <property type="match status" value="1"/>
</dbReference>
<feature type="compositionally biased region" description="Basic and acidic residues" evidence="15">
    <location>
        <begin position="499"/>
        <end position="516"/>
    </location>
</feature>
<feature type="short sequence motif" description="Q motif" evidence="12">
    <location>
        <begin position="6"/>
        <end position="34"/>
    </location>
</feature>
<dbReference type="GO" id="GO:0006364">
    <property type="term" value="P:rRNA processing"/>
    <property type="evidence" value="ECO:0007669"/>
    <property type="project" value="UniProtKB-KW"/>
</dbReference>
<dbReference type="EMBL" id="KV453935">
    <property type="protein sequence ID" value="ODV72276.1"/>
    <property type="molecule type" value="Genomic_DNA"/>
</dbReference>
<dbReference type="GeneID" id="30989833"/>
<feature type="domain" description="Helicase ATP-binding" evidence="16">
    <location>
        <begin position="37"/>
        <end position="212"/>
    </location>
</feature>
<dbReference type="SMART" id="SM00487">
    <property type="entry name" value="DEXDc"/>
    <property type="match status" value="1"/>
</dbReference>
<evidence type="ECO:0000256" key="1">
    <source>
        <dbReference type="ARBA" id="ARBA00004604"/>
    </source>
</evidence>
<dbReference type="GO" id="GO:0003724">
    <property type="term" value="F:RNA helicase activity"/>
    <property type="evidence" value="ECO:0007669"/>
    <property type="project" value="UniProtKB-EC"/>
</dbReference>
<dbReference type="CDD" id="cd17960">
    <property type="entry name" value="DEADc_DDX55"/>
    <property type="match status" value="1"/>
</dbReference>
<dbReference type="SMART" id="SM01178">
    <property type="entry name" value="DUF4217"/>
    <property type="match status" value="1"/>
</dbReference>
<sequence length="592" mass="68150">MSKSLDWKELKNLSDWLKDAIDSMGFEQMTPVQASTIPLFSRNKDVVVEAVTGSGKTLSFVIPILNRISAQKDRKELFGLVVAPTRELALQIEKVFDSVLKFNPKEDITVQTVVGGVQTLTEDVREFKRSKPDVVVGTPGRLEQFFGKVIPKSVEVLVLDEADRLLDLNYQKEMDFIFTSLPKQKRVGLFSATMLSEVATQNLHRTGLRNPVRIVVNAKGHKPKTLQLNYTVTEPMDKLMKLLMILNKYHFQKSIVYFPTCVSVEYFYALLRHLTHHYQLELSFFSLHGKLKSQARIRTMDKFDKSVEAKSVLMTTDVAARGIDVANVDLVVQFDPPQDPDMFVHRCGRAGRANRQGQAITLLNEGREEDYVELLEVKGIELDELKVEDSSFGDFHRVVKDWMLKDRSRHDKAVRSYVSFIRYYSKHTATSIFRLKELDYLGVAKSYGLLRLPKMPEINGDSFPKDGFLDTSINFREYSYLDEAQEAKRLEEQAIEDKKLQNKEKRKEKRENKTKTTSDNTAWSKSKSNKQDRSDRFQQSQTAKRRRDLELVEDDGEEDDSSKDWKELITQSKQEKRLKKSGQQVMGDFDGL</sequence>
<comment type="similarity">
    <text evidence="11">Belongs to the DEAD box helicase family. DDX55/SPB4 subfamily.</text>
</comment>
<evidence type="ECO:0000256" key="10">
    <source>
        <dbReference type="ARBA" id="ARBA00023242"/>
    </source>
</evidence>
<evidence type="ECO:0000256" key="11">
    <source>
        <dbReference type="ARBA" id="ARBA00038002"/>
    </source>
</evidence>
<evidence type="ECO:0000313" key="19">
    <source>
        <dbReference type="EMBL" id="ODV72276.1"/>
    </source>
</evidence>
<dbReference type="Gene3D" id="3.40.50.300">
    <property type="entry name" value="P-loop containing nucleotide triphosphate hydrolases"/>
    <property type="match status" value="2"/>
</dbReference>
<evidence type="ECO:0000256" key="3">
    <source>
        <dbReference type="ARBA" id="ARBA00022552"/>
    </source>
</evidence>
<accession>A0A1E4RYF3</accession>
<dbReference type="SUPFAM" id="SSF52540">
    <property type="entry name" value="P-loop containing nucleoside triphosphate hydrolases"/>
    <property type="match status" value="1"/>
</dbReference>
<comment type="function">
    <text evidence="14">RNA helicase.</text>
</comment>
<name>A0A1E4RYF3_CYBJN</name>
<evidence type="ECO:0000259" key="18">
    <source>
        <dbReference type="PROSITE" id="PS51195"/>
    </source>
</evidence>
<evidence type="ECO:0000313" key="20">
    <source>
        <dbReference type="Proteomes" id="UP000094389"/>
    </source>
</evidence>
<keyword evidence="3" id="KW-0698">rRNA processing</keyword>
<evidence type="ECO:0000256" key="9">
    <source>
        <dbReference type="ARBA" id="ARBA00023054"/>
    </source>
</evidence>
<dbReference type="PANTHER" id="PTHR24031">
    <property type="entry name" value="RNA HELICASE"/>
    <property type="match status" value="1"/>
</dbReference>
<dbReference type="Pfam" id="PF23681">
    <property type="entry name" value="CTT_SPB4"/>
    <property type="match status" value="1"/>
</dbReference>
<evidence type="ECO:0000259" key="17">
    <source>
        <dbReference type="PROSITE" id="PS51194"/>
    </source>
</evidence>
<comment type="catalytic activity">
    <reaction evidence="14">
        <text>ATP + H2O = ADP + phosphate + H(+)</text>
        <dbReference type="Rhea" id="RHEA:13065"/>
        <dbReference type="ChEBI" id="CHEBI:15377"/>
        <dbReference type="ChEBI" id="CHEBI:15378"/>
        <dbReference type="ChEBI" id="CHEBI:30616"/>
        <dbReference type="ChEBI" id="CHEBI:43474"/>
        <dbReference type="ChEBI" id="CHEBI:456216"/>
        <dbReference type="EC" id="3.6.4.13"/>
    </reaction>
</comment>
<protein>
    <recommendedName>
        <fullName evidence="14">ATP-dependent RNA helicase</fullName>
        <ecNumber evidence="14">3.6.4.13</ecNumber>
    </recommendedName>
</protein>
<evidence type="ECO:0000256" key="6">
    <source>
        <dbReference type="ARBA" id="ARBA00022806"/>
    </source>
</evidence>
<dbReference type="InterPro" id="IPR027417">
    <property type="entry name" value="P-loop_NTPase"/>
</dbReference>
<dbReference type="AlphaFoldDB" id="A0A1E4RYF3"/>
<evidence type="ECO:0000256" key="5">
    <source>
        <dbReference type="ARBA" id="ARBA00022801"/>
    </source>
</evidence>
<evidence type="ECO:0000256" key="8">
    <source>
        <dbReference type="ARBA" id="ARBA00022884"/>
    </source>
</evidence>
<dbReference type="SMART" id="SM00490">
    <property type="entry name" value="HELICc"/>
    <property type="match status" value="1"/>
</dbReference>
<dbReference type="Pfam" id="PF00270">
    <property type="entry name" value="DEAD"/>
    <property type="match status" value="1"/>
</dbReference>
<proteinExistence type="inferred from homology"/>